<sequence>MKSVLRSFLRCKSIEVLQQELTGEGTDKVKLHRALGPTNLVLFGIGVIIGAGIFSVTGSAAGSYAGPAIVLSFVIAGIGCALAGLCYSEFASMVPAAGSAYTYSYLTLGEFFAWVIGWDLVLEYAVGAATVASAWSVYLIKFLGHIGIAFPAQLAASPFSVLTLQDGSKVHGIINIPAIFIVILMSGLLIKGIRESAVFNAVMVAVKVTVVLAFIAVGWSFINPSNHVPFIPPNEGQFGHFGWSGVLRGAAIVFFAYIGFDAVSTAAQEARNPRRDMPIGILVSLLVCTVLYCLFSYVLTGMVSYKQFIGLEGLAPVTVAIEQTPYKVFSLLVEVAILAGFSSVIMILLLGQSRVFYSMSRDGLLPGLFSEIHPKFRTPWKSNILFALFVSAFAGFVPGDVVGHMCSIGTLLAFVMVCLAVIVLRVTKPDVPRQFRVPWVPVVPILGALMCLAMMLALPIDTWIRLAVWLAIGLAIYFFYGRKSSKLQRVSR</sequence>
<accession>A0A146G570</accession>
<evidence type="ECO:0000313" key="8">
    <source>
        <dbReference type="Proteomes" id="UP000076023"/>
    </source>
</evidence>
<dbReference type="GO" id="GO:0015171">
    <property type="term" value="F:amino acid transmembrane transporter activity"/>
    <property type="evidence" value="ECO:0007669"/>
    <property type="project" value="TreeGrafter"/>
</dbReference>
<proteinExistence type="predicted"/>
<feature type="transmembrane region" description="Helical" evidence="6">
    <location>
        <begin position="439"/>
        <end position="457"/>
    </location>
</feature>
<dbReference type="InterPro" id="IPR002293">
    <property type="entry name" value="AA/rel_permease1"/>
</dbReference>
<keyword evidence="5 6" id="KW-0472">Membrane</keyword>
<evidence type="ECO:0000313" key="7">
    <source>
        <dbReference type="EMBL" id="GAT32959.1"/>
    </source>
</evidence>
<feature type="transmembrane region" description="Helical" evidence="6">
    <location>
        <begin position="463"/>
        <end position="480"/>
    </location>
</feature>
<feature type="transmembrane region" description="Helical" evidence="6">
    <location>
        <begin position="281"/>
        <end position="308"/>
    </location>
</feature>
<feature type="transmembrane region" description="Helical" evidence="6">
    <location>
        <begin position="408"/>
        <end position="427"/>
    </location>
</feature>
<keyword evidence="8" id="KW-1185">Reference proteome</keyword>
<keyword evidence="3 6" id="KW-0812">Transmembrane</keyword>
<dbReference type="InParanoid" id="A0A146G570"/>
<dbReference type="Pfam" id="PF13520">
    <property type="entry name" value="AA_permease_2"/>
    <property type="match status" value="1"/>
</dbReference>
<dbReference type="STRING" id="690879.TSACC_21362"/>
<dbReference type="EMBL" id="BDCO01000002">
    <property type="protein sequence ID" value="GAT32959.1"/>
    <property type="molecule type" value="Genomic_DNA"/>
</dbReference>
<dbReference type="OrthoDB" id="178667at2"/>
<dbReference type="Gene3D" id="1.20.1740.10">
    <property type="entry name" value="Amino acid/polyamine transporter I"/>
    <property type="match status" value="1"/>
</dbReference>
<feature type="transmembrane region" description="Helical" evidence="6">
    <location>
        <begin position="328"/>
        <end position="351"/>
    </location>
</feature>
<feature type="transmembrane region" description="Helical" evidence="6">
    <location>
        <begin position="68"/>
        <end position="88"/>
    </location>
</feature>
<dbReference type="GO" id="GO:0016020">
    <property type="term" value="C:membrane"/>
    <property type="evidence" value="ECO:0007669"/>
    <property type="project" value="UniProtKB-SubCell"/>
</dbReference>
<feature type="transmembrane region" description="Helical" evidence="6">
    <location>
        <begin position="40"/>
        <end position="62"/>
    </location>
</feature>
<gene>
    <name evidence="7" type="ORF">TSACC_21362</name>
</gene>
<feature type="transmembrane region" description="Helical" evidence="6">
    <location>
        <begin position="241"/>
        <end position="260"/>
    </location>
</feature>
<evidence type="ECO:0000256" key="1">
    <source>
        <dbReference type="ARBA" id="ARBA00004141"/>
    </source>
</evidence>
<dbReference type="PANTHER" id="PTHR43243:SF4">
    <property type="entry name" value="CATIONIC AMINO ACID TRANSPORTER 4"/>
    <property type="match status" value="1"/>
</dbReference>
<evidence type="ECO:0000256" key="5">
    <source>
        <dbReference type="ARBA" id="ARBA00023136"/>
    </source>
</evidence>
<dbReference type="PANTHER" id="PTHR43243">
    <property type="entry name" value="INNER MEMBRANE TRANSPORTER YGJI-RELATED"/>
    <property type="match status" value="1"/>
</dbReference>
<evidence type="ECO:0000256" key="6">
    <source>
        <dbReference type="SAM" id="Phobius"/>
    </source>
</evidence>
<organism evidence="7 8">
    <name type="scientific">Terrimicrobium sacchariphilum</name>
    <dbReference type="NCBI Taxonomy" id="690879"/>
    <lineage>
        <taxon>Bacteria</taxon>
        <taxon>Pseudomonadati</taxon>
        <taxon>Verrucomicrobiota</taxon>
        <taxon>Terrimicrobiia</taxon>
        <taxon>Terrimicrobiales</taxon>
        <taxon>Terrimicrobiaceae</taxon>
        <taxon>Terrimicrobium</taxon>
    </lineage>
</organism>
<evidence type="ECO:0000256" key="3">
    <source>
        <dbReference type="ARBA" id="ARBA00022692"/>
    </source>
</evidence>
<comment type="subcellular location">
    <subcellularLocation>
        <location evidence="1">Membrane</location>
        <topology evidence="1">Multi-pass membrane protein</topology>
    </subcellularLocation>
</comment>
<dbReference type="Proteomes" id="UP000076023">
    <property type="component" value="Unassembled WGS sequence"/>
</dbReference>
<dbReference type="RefSeq" id="WP_075078749.1">
    <property type="nucleotide sequence ID" value="NZ_BDCO01000002.1"/>
</dbReference>
<comment type="caution">
    <text evidence="7">The sequence shown here is derived from an EMBL/GenBank/DDBJ whole genome shotgun (WGS) entry which is preliminary data.</text>
</comment>
<feature type="transmembrane region" description="Helical" evidence="6">
    <location>
        <begin position="100"/>
        <end position="118"/>
    </location>
</feature>
<evidence type="ECO:0000256" key="4">
    <source>
        <dbReference type="ARBA" id="ARBA00022989"/>
    </source>
</evidence>
<dbReference type="PIRSF" id="PIRSF006060">
    <property type="entry name" value="AA_transporter"/>
    <property type="match status" value="1"/>
</dbReference>
<feature type="transmembrane region" description="Helical" evidence="6">
    <location>
        <begin position="197"/>
        <end position="221"/>
    </location>
</feature>
<protein>
    <submittedName>
        <fullName evidence="7">Basic amino acid/polyamine antiporter, APA family</fullName>
    </submittedName>
</protein>
<keyword evidence="4 6" id="KW-1133">Transmembrane helix</keyword>
<feature type="transmembrane region" description="Helical" evidence="6">
    <location>
        <begin position="170"/>
        <end position="190"/>
    </location>
</feature>
<evidence type="ECO:0000256" key="2">
    <source>
        <dbReference type="ARBA" id="ARBA00022448"/>
    </source>
</evidence>
<feature type="transmembrane region" description="Helical" evidence="6">
    <location>
        <begin position="384"/>
        <end position="402"/>
    </location>
</feature>
<keyword evidence="2" id="KW-0813">Transport</keyword>
<reference evidence="8" key="1">
    <citation type="journal article" date="2017" name="Genome Announc.">
        <title>Draft Genome Sequence of Terrimicrobium sacchariphilum NM-5T, a Facultative Anaerobic Soil Bacterium of the Class Spartobacteria.</title>
        <authorList>
            <person name="Qiu Y.L."/>
            <person name="Tourlousse D.M."/>
            <person name="Matsuura N."/>
            <person name="Ohashi A."/>
            <person name="Sekiguchi Y."/>
        </authorList>
    </citation>
    <scope>NUCLEOTIDE SEQUENCE [LARGE SCALE GENOMIC DNA]</scope>
    <source>
        <strain evidence="8">NM-5</strain>
    </source>
</reference>
<name>A0A146G570_TERSA</name>
<dbReference type="AlphaFoldDB" id="A0A146G570"/>
<dbReference type="FunCoup" id="A0A146G570">
    <property type="interactions" value="226"/>
</dbReference>